<gene>
    <name evidence="2" type="ORF">WMO43_10750</name>
</gene>
<dbReference type="Proteomes" id="UP001454489">
    <property type="component" value="Unassembled WGS sequence"/>
</dbReference>
<accession>A0ABV1HFP8</accession>
<dbReference type="Pfam" id="PF10135">
    <property type="entry name" value="Rod-binding"/>
    <property type="match status" value="1"/>
</dbReference>
<name>A0ABV1HFP8_9FIRM</name>
<protein>
    <submittedName>
        <fullName evidence="2">Rod-binding protein</fullName>
    </submittedName>
</protein>
<keyword evidence="3" id="KW-1185">Reference proteome</keyword>
<evidence type="ECO:0000313" key="2">
    <source>
        <dbReference type="EMBL" id="MEQ2558340.1"/>
    </source>
</evidence>
<organism evidence="2 3">
    <name type="scientific">Maccoyibacter intestinihominis</name>
    <dbReference type="NCBI Taxonomy" id="3133499"/>
    <lineage>
        <taxon>Bacteria</taxon>
        <taxon>Bacillati</taxon>
        <taxon>Bacillota</taxon>
        <taxon>Clostridia</taxon>
        <taxon>Lachnospirales</taxon>
        <taxon>Lachnospiraceae</taxon>
        <taxon>Maccoyibacter</taxon>
    </lineage>
</organism>
<evidence type="ECO:0000313" key="3">
    <source>
        <dbReference type="Proteomes" id="UP001454489"/>
    </source>
</evidence>
<sequence length="118" mass="13516">MSGISINPYSNLYEQTATSAQNASASRLNDTISGDLSSASDEELMDVCKDFEAYFVEQVMKEMKKMIPEDDNKDQSMGQLKDYFEDQMMQEYADKIVDQGDFGIAQTLYEQMKRNYNL</sequence>
<reference evidence="2 3" key="1">
    <citation type="submission" date="2024-03" db="EMBL/GenBank/DDBJ databases">
        <title>Human intestinal bacterial collection.</title>
        <authorList>
            <person name="Pauvert C."/>
            <person name="Hitch T.C.A."/>
            <person name="Clavel T."/>
        </authorList>
    </citation>
    <scope>NUCLEOTIDE SEQUENCE [LARGE SCALE GENOMIC DNA]</scope>
    <source>
        <strain evidence="2 3">CLA-AA-H185</strain>
    </source>
</reference>
<comment type="caution">
    <text evidence="2">The sequence shown here is derived from an EMBL/GenBank/DDBJ whole genome shotgun (WGS) entry which is preliminary data.</text>
</comment>
<dbReference type="RefSeq" id="WP_177963172.1">
    <property type="nucleotide sequence ID" value="NZ_JBBMEX010000011.1"/>
</dbReference>
<feature type="domain" description="Flagellar protein FlgJ N-terminal" evidence="1">
    <location>
        <begin position="61"/>
        <end position="111"/>
    </location>
</feature>
<dbReference type="EMBL" id="JBBMEX010000011">
    <property type="protein sequence ID" value="MEQ2558340.1"/>
    <property type="molecule type" value="Genomic_DNA"/>
</dbReference>
<dbReference type="InterPro" id="IPR019301">
    <property type="entry name" value="Flagellar_prot_FlgJ_N"/>
</dbReference>
<evidence type="ECO:0000259" key="1">
    <source>
        <dbReference type="Pfam" id="PF10135"/>
    </source>
</evidence>
<proteinExistence type="predicted"/>